<dbReference type="PROSITE" id="PS50058">
    <property type="entry name" value="G_PROTEIN_GAMMA"/>
    <property type="match status" value="1"/>
</dbReference>
<dbReference type="CDD" id="cd00068">
    <property type="entry name" value="GGL"/>
    <property type="match status" value="1"/>
</dbReference>
<dbReference type="EMBL" id="KQ416677">
    <property type="protein sequence ID" value="KOF95808.1"/>
    <property type="molecule type" value="Genomic_DNA"/>
</dbReference>
<comment type="subcellular location">
    <subcellularLocation>
        <location evidence="1 9">Cell membrane</location>
        <topology evidence="1 9">Lipid-anchor</topology>
        <orientation evidence="1 9">Cytoplasmic side</orientation>
    </subcellularLocation>
</comment>
<dbReference type="FunFam" id="4.10.260.10:FF:000001">
    <property type="entry name" value="Guanine nucleotide-binding protein subunit gamma"/>
    <property type="match status" value="1"/>
</dbReference>
<dbReference type="GO" id="GO:0007186">
    <property type="term" value="P:G protein-coupled receptor signaling pathway"/>
    <property type="evidence" value="ECO:0007669"/>
    <property type="project" value="InterPro"/>
</dbReference>
<dbReference type="KEGG" id="obi:106884438"/>
<comment type="similarity">
    <text evidence="2 9">Belongs to the G protein gamma family.</text>
</comment>
<dbReference type="SUPFAM" id="SSF48670">
    <property type="entry name" value="Transducin (heterotrimeric G protein), gamma chain"/>
    <property type="match status" value="1"/>
</dbReference>
<name>A0A0L8I2W0_OCTBM</name>
<keyword evidence="5 9" id="KW-0472">Membrane</keyword>
<evidence type="ECO:0000256" key="5">
    <source>
        <dbReference type="ARBA" id="ARBA00023136"/>
    </source>
</evidence>
<evidence type="ECO:0000259" key="10">
    <source>
        <dbReference type="PROSITE" id="PS50058"/>
    </source>
</evidence>
<keyword evidence="7 9" id="KW-0449">Lipoprotein</keyword>
<dbReference type="OMA" id="YCQDHRR"/>
<dbReference type="InterPro" id="IPR036284">
    <property type="entry name" value="GGL_sf"/>
</dbReference>
<evidence type="ECO:0000256" key="3">
    <source>
        <dbReference type="ARBA" id="ARBA00022475"/>
    </source>
</evidence>
<keyword evidence="8" id="KW-0636">Prenylation</keyword>
<keyword evidence="4" id="KW-0488">Methylation</keyword>
<dbReference type="InterPro" id="IPR001770">
    <property type="entry name" value="G-protein_gamma"/>
</dbReference>
<dbReference type="STRING" id="37653.A0A0L8I2W0"/>
<dbReference type="Gene3D" id="4.10.260.10">
    <property type="entry name" value="Transducin (heterotrimeric G protein), gamma chain"/>
    <property type="match status" value="1"/>
</dbReference>
<dbReference type="InterPro" id="IPR015898">
    <property type="entry name" value="G-protein_gamma-like_dom"/>
</dbReference>
<evidence type="ECO:0000313" key="11">
    <source>
        <dbReference type="EMBL" id="KOF95808.1"/>
    </source>
</evidence>
<evidence type="ECO:0000256" key="7">
    <source>
        <dbReference type="ARBA" id="ARBA00023288"/>
    </source>
</evidence>
<sequence length="83" mass="9531">MTSGAQPTAAEFKMNKLQEGLQQQRKIVEQLRLEAAINRMRVSECIEDIKKFTDTRLEEDYLIKGFPRPGDNPFKEKGSCTIL</sequence>
<keyword evidence="3 9" id="KW-1003">Cell membrane</keyword>
<dbReference type="SMART" id="SM01224">
    <property type="entry name" value="G_gamma"/>
    <property type="match status" value="1"/>
</dbReference>
<feature type="domain" description="G protein gamma" evidence="10">
    <location>
        <begin position="17"/>
        <end position="83"/>
    </location>
</feature>
<dbReference type="GO" id="GO:0005834">
    <property type="term" value="C:heterotrimeric G-protein complex"/>
    <property type="evidence" value="ECO:0007669"/>
    <property type="project" value="InterPro"/>
</dbReference>
<evidence type="ECO:0000256" key="4">
    <source>
        <dbReference type="ARBA" id="ARBA00022481"/>
    </source>
</evidence>
<evidence type="ECO:0000256" key="1">
    <source>
        <dbReference type="ARBA" id="ARBA00004342"/>
    </source>
</evidence>
<dbReference type="Pfam" id="PF00631">
    <property type="entry name" value="G-gamma"/>
    <property type="match status" value="1"/>
</dbReference>
<proteinExistence type="inferred from homology"/>
<keyword evidence="6 9" id="KW-0807">Transducer</keyword>
<organism evidence="11">
    <name type="scientific">Octopus bimaculoides</name>
    <name type="common">California two-spotted octopus</name>
    <dbReference type="NCBI Taxonomy" id="37653"/>
    <lineage>
        <taxon>Eukaryota</taxon>
        <taxon>Metazoa</taxon>
        <taxon>Spiralia</taxon>
        <taxon>Lophotrochozoa</taxon>
        <taxon>Mollusca</taxon>
        <taxon>Cephalopoda</taxon>
        <taxon>Coleoidea</taxon>
        <taxon>Octopodiformes</taxon>
        <taxon>Octopoda</taxon>
        <taxon>Incirrata</taxon>
        <taxon>Octopodidae</taxon>
        <taxon>Octopus</taxon>
    </lineage>
</organism>
<accession>A0A0L8I2W0</accession>
<dbReference type="GO" id="GO:0031681">
    <property type="term" value="F:G-protein beta-subunit binding"/>
    <property type="evidence" value="ECO:0007669"/>
    <property type="project" value="InterPro"/>
</dbReference>
<evidence type="ECO:0000256" key="9">
    <source>
        <dbReference type="RuleBase" id="RU004973"/>
    </source>
</evidence>
<reference evidence="11" key="1">
    <citation type="submission" date="2015-07" db="EMBL/GenBank/DDBJ databases">
        <title>MeaNS - Measles Nucleotide Surveillance Program.</title>
        <authorList>
            <person name="Tran T."/>
            <person name="Druce J."/>
        </authorList>
    </citation>
    <scope>NUCLEOTIDE SEQUENCE</scope>
    <source>
        <strain evidence="11">UCB-OBI-ISO-001</strain>
        <tissue evidence="11">Gonad</tissue>
    </source>
</reference>
<evidence type="ECO:0000256" key="6">
    <source>
        <dbReference type="ARBA" id="ARBA00023224"/>
    </source>
</evidence>
<evidence type="ECO:0000256" key="8">
    <source>
        <dbReference type="ARBA" id="ARBA00023289"/>
    </source>
</evidence>
<gene>
    <name evidence="11" type="ORF">OCBIM_22037149mg</name>
</gene>
<protein>
    <recommendedName>
        <fullName evidence="9">Guanine nucleotide-binding protein subunit gamma</fullName>
    </recommendedName>
</protein>
<dbReference type="SMART" id="SM00224">
    <property type="entry name" value="GGL"/>
    <property type="match status" value="1"/>
</dbReference>
<dbReference type="OrthoDB" id="6264244at2759"/>
<dbReference type="PRINTS" id="PR00321">
    <property type="entry name" value="GPROTEING"/>
</dbReference>
<dbReference type="AlphaFoldDB" id="A0A0L8I2W0"/>
<comment type="subunit">
    <text evidence="9">G proteins are composed of 3 units; alpha, beta and gamma.</text>
</comment>
<dbReference type="PANTHER" id="PTHR13809">
    <property type="entry name" value="GUANINE NUCLEOTIDE-BINDING PROTEIN GAMMA SUBUNIT"/>
    <property type="match status" value="1"/>
</dbReference>
<comment type="function">
    <text evidence="9">Guanine nucleotide-binding proteins (G proteins) are involved as a modulator or transducer in various transmembrane signaling systems. The beta and gamma chains are required for the GTPase activity, for replacement of GDP by GTP, and for G protein-effector interaction.</text>
</comment>
<evidence type="ECO:0000256" key="2">
    <source>
        <dbReference type="ARBA" id="ARBA00007431"/>
    </source>
</evidence>